<accession>A0A545AH56</accession>
<evidence type="ECO:0000313" key="3">
    <source>
        <dbReference type="Proteomes" id="UP000317982"/>
    </source>
</evidence>
<evidence type="ECO:0008006" key="4">
    <source>
        <dbReference type="Google" id="ProtNLM"/>
    </source>
</evidence>
<keyword evidence="1" id="KW-0812">Transmembrane</keyword>
<keyword evidence="3" id="KW-1185">Reference proteome</keyword>
<gene>
    <name evidence="2" type="ORF">FL583_33520</name>
</gene>
<keyword evidence="1" id="KW-1133">Transmembrane helix</keyword>
<comment type="caution">
    <text evidence="2">The sequence shown here is derived from an EMBL/GenBank/DDBJ whole genome shotgun (WGS) entry which is preliminary data.</text>
</comment>
<feature type="transmembrane region" description="Helical" evidence="1">
    <location>
        <begin position="412"/>
        <end position="431"/>
    </location>
</feature>
<dbReference type="Proteomes" id="UP000317982">
    <property type="component" value="Unassembled WGS sequence"/>
</dbReference>
<name>A0A545AH56_9ACTN</name>
<sequence>MVLTTTPPAPPTLRTRTAPTLRRVRTTPGLLLAVTAGLVVLGLLWVAMANSGTRAREDQVRDVRTVSGPLSVHALDIYRSLSDADASAATAFLAGGDGTPALRQRYQDDIARAGSALAQALRATNEPDRRSEEKLRSLAIGLPVYTGLVETARSYDRQQLPLGAAYLREASGLMRGTLLPAAQDLFTRETDRLAASQRAGADFPVSVPVLGLLLLGALAAAQVFLLRRTNRVLNPGLAVATAVTVVGLVWSTVAIGSAVGYLDDGRKLGSEQFIRLAEARVLVLQARADESLTLISRGDGAADERHYVQVLTRLVGADGRSGLLGDAADRASSDRDLFDRVAGLTRYWWGLHKKVRALDDRGDYRGAVALVSGPGETTSVAFERLDQRLAEYVELTGDYFDDRADGAAGDLASARVAIVALGLLAVVAVVLGTRKRIGEYR</sequence>
<reference evidence="2 3" key="1">
    <citation type="submission" date="2019-07" db="EMBL/GenBank/DDBJ databases">
        <title>Cryptosporangium phraense sp. nov., isolated from plant litter.</title>
        <authorList>
            <person name="Suriyachadkun C."/>
        </authorList>
    </citation>
    <scope>NUCLEOTIDE SEQUENCE [LARGE SCALE GENOMIC DNA]</scope>
    <source>
        <strain evidence="2 3">A-T 5661</strain>
    </source>
</reference>
<feature type="transmembrane region" description="Helical" evidence="1">
    <location>
        <begin position="29"/>
        <end position="48"/>
    </location>
</feature>
<feature type="transmembrane region" description="Helical" evidence="1">
    <location>
        <begin position="205"/>
        <end position="225"/>
    </location>
</feature>
<dbReference type="EMBL" id="VIRS01000036">
    <property type="protein sequence ID" value="TQS40647.1"/>
    <property type="molecule type" value="Genomic_DNA"/>
</dbReference>
<dbReference type="AlphaFoldDB" id="A0A545AH56"/>
<keyword evidence="1" id="KW-0472">Membrane</keyword>
<evidence type="ECO:0000313" key="2">
    <source>
        <dbReference type="EMBL" id="TQS40647.1"/>
    </source>
</evidence>
<dbReference type="RefSeq" id="WP_142708908.1">
    <property type="nucleotide sequence ID" value="NZ_VIRS01000036.1"/>
</dbReference>
<dbReference type="OrthoDB" id="3218196at2"/>
<organism evidence="2 3">
    <name type="scientific">Cryptosporangium phraense</name>
    <dbReference type="NCBI Taxonomy" id="2593070"/>
    <lineage>
        <taxon>Bacteria</taxon>
        <taxon>Bacillati</taxon>
        <taxon>Actinomycetota</taxon>
        <taxon>Actinomycetes</taxon>
        <taxon>Cryptosporangiales</taxon>
        <taxon>Cryptosporangiaceae</taxon>
        <taxon>Cryptosporangium</taxon>
    </lineage>
</organism>
<protein>
    <recommendedName>
        <fullName evidence="4">Secreted protein</fullName>
    </recommendedName>
</protein>
<proteinExistence type="predicted"/>
<dbReference type="InParanoid" id="A0A545AH56"/>
<feature type="transmembrane region" description="Helical" evidence="1">
    <location>
        <begin position="237"/>
        <end position="262"/>
    </location>
</feature>
<evidence type="ECO:0000256" key="1">
    <source>
        <dbReference type="SAM" id="Phobius"/>
    </source>
</evidence>